<organism evidence="2 3">
    <name type="scientific">Zingiber officinale</name>
    <name type="common">Ginger</name>
    <name type="synonym">Amomum zingiber</name>
    <dbReference type="NCBI Taxonomy" id="94328"/>
    <lineage>
        <taxon>Eukaryota</taxon>
        <taxon>Viridiplantae</taxon>
        <taxon>Streptophyta</taxon>
        <taxon>Embryophyta</taxon>
        <taxon>Tracheophyta</taxon>
        <taxon>Spermatophyta</taxon>
        <taxon>Magnoliopsida</taxon>
        <taxon>Liliopsida</taxon>
        <taxon>Zingiberales</taxon>
        <taxon>Zingiberaceae</taxon>
        <taxon>Zingiber</taxon>
    </lineage>
</organism>
<reference evidence="2 3" key="1">
    <citation type="submission" date="2020-08" db="EMBL/GenBank/DDBJ databases">
        <title>Plant Genome Project.</title>
        <authorList>
            <person name="Zhang R.-G."/>
        </authorList>
    </citation>
    <scope>NUCLEOTIDE SEQUENCE [LARGE SCALE GENOMIC DNA]</scope>
    <source>
        <tissue evidence="2">Rhizome</tissue>
    </source>
</reference>
<evidence type="ECO:0000313" key="3">
    <source>
        <dbReference type="Proteomes" id="UP000734854"/>
    </source>
</evidence>
<proteinExistence type="predicted"/>
<keyword evidence="1" id="KW-0472">Membrane</keyword>
<dbReference type="Proteomes" id="UP000734854">
    <property type="component" value="Unassembled WGS sequence"/>
</dbReference>
<name>A0A8J5HAS7_ZINOF</name>
<accession>A0A8J5HAS7</accession>
<feature type="transmembrane region" description="Helical" evidence="1">
    <location>
        <begin position="73"/>
        <end position="94"/>
    </location>
</feature>
<keyword evidence="3" id="KW-1185">Reference proteome</keyword>
<sequence>MVSTLSRCGSPHKIDTLVANLMEEGWLSAEAAKGVPQLVRALMADQWFDAVIHFTRLKVVVRVFTSIQENAPVSVIMGSVIGIVMNGTILSLFCKLSLQIFCKLSFEETLHFCNNSAFCKKAFAEKKAFHFCKLSFCSLKKRCISASFLSFFLQAFHF</sequence>
<dbReference type="AlphaFoldDB" id="A0A8J5HAS7"/>
<gene>
    <name evidence="2" type="ORF">ZIOFF_025350</name>
</gene>
<keyword evidence="1" id="KW-1133">Transmembrane helix</keyword>
<keyword evidence="1" id="KW-0812">Transmembrane</keyword>
<protein>
    <submittedName>
        <fullName evidence="2">Uncharacterized protein</fullName>
    </submittedName>
</protein>
<evidence type="ECO:0000256" key="1">
    <source>
        <dbReference type="SAM" id="Phobius"/>
    </source>
</evidence>
<dbReference type="EMBL" id="JACMSC010000007">
    <property type="protein sequence ID" value="KAG6514974.1"/>
    <property type="molecule type" value="Genomic_DNA"/>
</dbReference>
<evidence type="ECO:0000313" key="2">
    <source>
        <dbReference type="EMBL" id="KAG6514974.1"/>
    </source>
</evidence>
<comment type="caution">
    <text evidence="2">The sequence shown here is derived from an EMBL/GenBank/DDBJ whole genome shotgun (WGS) entry which is preliminary data.</text>
</comment>